<gene>
    <name evidence="4" type="ORF">ACA1_070380</name>
</gene>
<reference evidence="4 5" key="1">
    <citation type="journal article" date="2013" name="Genome Biol.">
        <title>Genome of Acanthamoeba castellanii highlights extensive lateral gene transfer and early evolution of tyrosine kinase signaling.</title>
        <authorList>
            <person name="Clarke M."/>
            <person name="Lohan A.J."/>
            <person name="Liu B."/>
            <person name="Lagkouvardos I."/>
            <person name="Roy S."/>
            <person name="Zafar N."/>
            <person name="Bertelli C."/>
            <person name="Schilde C."/>
            <person name="Kianianmomeni A."/>
            <person name="Burglin T.R."/>
            <person name="Frech C."/>
            <person name="Turcotte B."/>
            <person name="Kopec K.O."/>
            <person name="Synnott J.M."/>
            <person name="Choo C."/>
            <person name="Paponov I."/>
            <person name="Finkler A."/>
            <person name="Soon Heng Tan C."/>
            <person name="Hutchins A.P."/>
            <person name="Weinmeier T."/>
            <person name="Rattei T."/>
            <person name="Chu J.S."/>
            <person name="Gimenez G."/>
            <person name="Irimia M."/>
            <person name="Rigden D.J."/>
            <person name="Fitzpatrick D.A."/>
            <person name="Lorenzo-Morales J."/>
            <person name="Bateman A."/>
            <person name="Chiu C.H."/>
            <person name="Tang P."/>
            <person name="Hegemann P."/>
            <person name="Fromm H."/>
            <person name="Raoult D."/>
            <person name="Greub G."/>
            <person name="Miranda-Saavedra D."/>
            <person name="Chen N."/>
            <person name="Nash P."/>
            <person name="Ginger M.L."/>
            <person name="Horn M."/>
            <person name="Schaap P."/>
            <person name="Caler L."/>
            <person name="Loftus B."/>
        </authorList>
    </citation>
    <scope>NUCLEOTIDE SEQUENCE [LARGE SCALE GENOMIC DNA]</scope>
    <source>
        <strain evidence="4 5">Neff</strain>
    </source>
</reference>
<dbReference type="PROSITE" id="PS50096">
    <property type="entry name" value="IQ"/>
    <property type="match status" value="1"/>
</dbReference>
<feature type="compositionally biased region" description="Low complexity" evidence="1">
    <location>
        <begin position="593"/>
        <end position="610"/>
    </location>
</feature>
<dbReference type="Gene3D" id="1.10.287.1490">
    <property type="match status" value="1"/>
</dbReference>
<dbReference type="SUPFAM" id="SSF48065">
    <property type="entry name" value="DBL homology domain (DH-domain)"/>
    <property type="match status" value="1"/>
</dbReference>
<feature type="compositionally biased region" description="Low complexity" evidence="1">
    <location>
        <begin position="82"/>
        <end position="92"/>
    </location>
</feature>
<dbReference type="InterPro" id="IPR051092">
    <property type="entry name" value="FYVE_RhoGEF_PH"/>
</dbReference>
<feature type="compositionally biased region" description="Basic and acidic residues" evidence="1">
    <location>
        <begin position="723"/>
        <end position="785"/>
    </location>
</feature>
<dbReference type="InterPro" id="IPR055251">
    <property type="entry name" value="SOS1_NGEF_PH"/>
</dbReference>
<dbReference type="Pfam" id="PF00621">
    <property type="entry name" value="RhoGEF"/>
    <property type="match status" value="1"/>
</dbReference>
<feature type="region of interest" description="Disordered" evidence="1">
    <location>
        <begin position="79"/>
        <end position="107"/>
    </location>
</feature>
<dbReference type="PANTHER" id="PTHR12673:SF159">
    <property type="entry name" value="LD03170P"/>
    <property type="match status" value="1"/>
</dbReference>
<feature type="region of interest" description="Disordered" evidence="1">
    <location>
        <begin position="400"/>
        <end position="433"/>
    </location>
</feature>
<dbReference type="EMBL" id="KB007857">
    <property type="protein sequence ID" value="ELR23430.1"/>
    <property type="molecule type" value="Genomic_DNA"/>
</dbReference>
<feature type="compositionally biased region" description="Low complexity" evidence="1">
    <location>
        <begin position="400"/>
        <end position="411"/>
    </location>
</feature>
<dbReference type="VEuPathDB" id="AmoebaDB:ACA1_070380"/>
<dbReference type="CDD" id="cd00160">
    <property type="entry name" value="RhoGEF"/>
    <property type="match status" value="1"/>
</dbReference>
<feature type="compositionally biased region" description="Low complexity" evidence="1">
    <location>
        <begin position="499"/>
        <end position="508"/>
    </location>
</feature>
<feature type="compositionally biased region" description="Low complexity" evidence="1">
    <location>
        <begin position="624"/>
        <end position="638"/>
    </location>
</feature>
<dbReference type="Proteomes" id="UP000011083">
    <property type="component" value="Unassembled WGS sequence"/>
</dbReference>
<dbReference type="InterPro" id="IPR035899">
    <property type="entry name" value="DBL_dom_sf"/>
</dbReference>
<accession>L8HE08</accession>
<feature type="compositionally biased region" description="Pro residues" evidence="1">
    <location>
        <begin position="1080"/>
        <end position="1092"/>
    </location>
</feature>
<feature type="compositionally biased region" description="Pro residues" evidence="1">
    <location>
        <begin position="1026"/>
        <end position="1037"/>
    </location>
</feature>
<dbReference type="SMART" id="SM00325">
    <property type="entry name" value="RhoGEF"/>
    <property type="match status" value="1"/>
</dbReference>
<dbReference type="PROSITE" id="PS50010">
    <property type="entry name" value="DH_2"/>
    <property type="match status" value="1"/>
</dbReference>
<feature type="compositionally biased region" description="Acidic residues" evidence="1">
    <location>
        <begin position="1098"/>
        <end position="1110"/>
    </location>
</feature>
<dbReference type="InterPro" id="IPR011993">
    <property type="entry name" value="PH-like_dom_sf"/>
</dbReference>
<evidence type="ECO:0000313" key="5">
    <source>
        <dbReference type="Proteomes" id="UP000011083"/>
    </source>
</evidence>
<feature type="region of interest" description="Disordered" evidence="1">
    <location>
        <begin position="1015"/>
        <end position="1042"/>
    </location>
</feature>
<dbReference type="PROSITE" id="PS50003">
    <property type="entry name" value="PH_DOMAIN"/>
    <property type="match status" value="1"/>
</dbReference>
<feature type="domain" description="PH" evidence="2">
    <location>
        <begin position="1391"/>
        <end position="1501"/>
    </location>
</feature>
<dbReference type="KEGG" id="acan:ACA1_070380"/>
<dbReference type="Pfam" id="PF22697">
    <property type="entry name" value="SOS1_NGEF_PH"/>
    <property type="match status" value="1"/>
</dbReference>
<feature type="compositionally biased region" description="Low complexity" evidence="1">
    <location>
        <begin position="1015"/>
        <end position="1025"/>
    </location>
</feature>
<proteinExistence type="predicted"/>
<dbReference type="RefSeq" id="XP_004352958.1">
    <property type="nucleotide sequence ID" value="XM_004352906.1"/>
</dbReference>
<dbReference type="InterPro" id="IPR000219">
    <property type="entry name" value="DH_dom"/>
</dbReference>
<organism evidence="4 5">
    <name type="scientific">Acanthamoeba castellanii (strain ATCC 30010 / Neff)</name>
    <dbReference type="NCBI Taxonomy" id="1257118"/>
    <lineage>
        <taxon>Eukaryota</taxon>
        <taxon>Amoebozoa</taxon>
        <taxon>Discosea</taxon>
        <taxon>Longamoebia</taxon>
        <taxon>Centramoebida</taxon>
        <taxon>Acanthamoebidae</taxon>
        <taxon>Acanthamoeba</taxon>
    </lineage>
</organism>
<sequence>MEGPTPRGRAATTATSALVGLIQDAASARQLLDEAQAVLDERRRSDQREGGGANEAVVQAHQAVEVLVAAALAHEDVAITPSSSSSSSSSSSTHQQQMVLPRPSAQRQRVQLRAATRKLRAALHLALHPPFAASLLLSHHSARHLWTSNPLGPLACTMEWDRFKKAFVAYAKEHIDVPTSRELDLLCRVLTDAPQGAPTLSAAALTTSGGGTKLQQAPVTLVGLALFTDRWGVLGSFLRLTRSEAMPRLGGEVVVVEGVGEKDLLYGIYRAVKGGVAVEFEEESGVMYHIMGDAKEKGPLAKKKVAPAPASTTSIDDIAQLLGKAKAGGKQKKENSKISSALLEEFLLQHKLLEDEVVALEKRVASEAGEEAAWSVAEIERKREEMSFAMKVLDILSPPSVSSGSAIITSSRDTKSNKDKKQNKKKSLSEAKAKRLTVDLSSLRKNSYRINPAATRSADPLLSPRSGGEAASSPSPSPPPSPLSSSSSSPSRGISFVQPSAGAAAGSAMPPPPQLRLQQMFDPPPPVVRIALPSPDIAAADADDDAGSMPPPPIPTRLQFEPRPDPSFTPIPSPHSPPALSTPPRPSSTHTARGPSSPLSMSTSRRSSTPGGDGSDHKMTTTVAAAASNGASAQLHAAAEVDVPPARTSAQHKEASRRHRSNLATEIEDIFGRVKYLESTFAEKEEELWALEERLERDRTALDQRVAAAARTQAELHAAAAEIEQKRRQVDEKDAGLAERERRVAEAQKRNDEAQRDLSRREADCARRQAEQEDEQARLRDEKEVLRKDRQRQMAFLLQAEQDLEARDSEGQQLLKQRQALVRQKEDELQRRQQSLFEREQELERSGGGAGSVTGVDHKSQAATEEALRLANEAVARLELAAFEKDQEIARLTKALEAAAAAAAAATVTAQESKAVGKLSVCAMCKDSISHSLAEPNDPDDDPSTISFAMVKGRFPAPPRVSHPTPGRSRTASSEVVAGTTTGISLPPPLVFHARPTATMTSSLPPALPLPPPITSSLLTSASSPSPVPRSLPPPPVDDTADFAALSADSSFFSVPTDLPSPFSTPLPPVDMSTPWAPTDLPPPPLPSPFCSPRPFDSVDDDNNGNDDDDRFLGLQPATTPPPPPPAPLLFIPSALTLTLTLATLERLSALPDAAVRRMQKVVRGWLFRRRARRLTCWVASTPEIDLIRTRNRAFDELVDTERSYVQCLNDCREAYLAPLYSAAAAARSLGDDSFVTEEQLKEIFGDFELIVQVNLKFLMPVMKLYAGYVKNYDQTEAALHKHEKRARFAALIKECKAMPANRRKLPLSAYLIMPIQRVARYRLLALEILRHTPEEHLDRSQMEAAVEQLQALCATINDSKRDADSRKMSLHLIAHRISGAPASLASPSRVFIMEGPLSVVETRTKEFHCFLFNDLFVRTKAKNKKKSKSKKNKPAKDGCVWKGEVPLGNVALVDLDDTPSRRNAFQILSEYNGRPATIVVCAPTAGAKSEWMLAISLHLISPASSSLSSSSRITVSSSPHAG</sequence>
<feature type="compositionally biased region" description="Pro residues" evidence="1">
    <location>
        <begin position="565"/>
        <end position="586"/>
    </location>
</feature>
<dbReference type="STRING" id="1257118.L8HE08"/>
<feature type="region of interest" description="Disordered" evidence="1">
    <location>
        <begin position="722"/>
        <end position="785"/>
    </location>
</feature>
<name>L8HE08_ACACF</name>
<dbReference type="GO" id="GO:0005085">
    <property type="term" value="F:guanyl-nucleotide exchange factor activity"/>
    <property type="evidence" value="ECO:0007669"/>
    <property type="project" value="InterPro"/>
</dbReference>
<feature type="compositionally biased region" description="Low complexity" evidence="1">
    <location>
        <begin position="531"/>
        <end position="540"/>
    </location>
</feature>
<feature type="domain" description="DH" evidence="3">
    <location>
        <begin position="1190"/>
        <end position="1360"/>
    </location>
</feature>
<dbReference type="PANTHER" id="PTHR12673">
    <property type="entry name" value="FACIOGENITAL DYSPLASIA PROTEIN"/>
    <property type="match status" value="1"/>
</dbReference>
<evidence type="ECO:0000259" key="3">
    <source>
        <dbReference type="PROSITE" id="PS50010"/>
    </source>
</evidence>
<dbReference type="InterPro" id="IPR001849">
    <property type="entry name" value="PH_domain"/>
</dbReference>
<dbReference type="GeneID" id="14924407"/>
<dbReference type="Gene3D" id="1.20.900.10">
    <property type="entry name" value="Dbl homology (DH) domain"/>
    <property type="match status" value="2"/>
</dbReference>
<feature type="region of interest" description="Disordered" evidence="1">
    <location>
        <begin position="1058"/>
        <end position="1124"/>
    </location>
</feature>
<dbReference type="SUPFAM" id="SSF50729">
    <property type="entry name" value="PH domain-like"/>
    <property type="match status" value="1"/>
</dbReference>
<dbReference type="GO" id="GO:0005737">
    <property type="term" value="C:cytoplasm"/>
    <property type="evidence" value="ECO:0007669"/>
    <property type="project" value="TreeGrafter"/>
</dbReference>
<feature type="region of interest" description="Disordered" evidence="1">
    <location>
        <begin position="449"/>
        <end position="663"/>
    </location>
</feature>
<evidence type="ECO:0000313" key="4">
    <source>
        <dbReference type="EMBL" id="ELR23430.1"/>
    </source>
</evidence>
<evidence type="ECO:0000256" key="1">
    <source>
        <dbReference type="SAM" id="MobiDB-lite"/>
    </source>
</evidence>
<protein>
    <submittedName>
        <fullName evidence="4">RhoGEF domain containing protein</fullName>
    </submittedName>
</protein>
<dbReference type="SMART" id="SM00233">
    <property type="entry name" value="PH"/>
    <property type="match status" value="1"/>
</dbReference>
<dbReference type="Gene3D" id="2.30.29.30">
    <property type="entry name" value="Pleckstrin-homology domain (PH domain)/Phosphotyrosine-binding domain (PTB)"/>
    <property type="match status" value="1"/>
</dbReference>
<keyword evidence="5" id="KW-1185">Reference proteome</keyword>
<evidence type="ECO:0000259" key="2">
    <source>
        <dbReference type="PROSITE" id="PS50003"/>
    </source>
</evidence>
<dbReference type="OrthoDB" id="6019202at2759"/>
<feature type="region of interest" description="Disordered" evidence="1">
    <location>
        <begin position="837"/>
        <end position="860"/>
    </location>
</feature>